<dbReference type="PANTHER" id="PTHR47642:SF6">
    <property type="entry name" value="ATP-DEPENDENT DNA HELICASE"/>
    <property type="match status" value="1"/>
</dbReference>
<sequence length="429" mass="49219">MKIELNSQFKKALDLIEDTSQNLFITGRAGTGKSTLLKVFKEKTQKNPVVLAPTGVAAVNVEGQTIHSFFGFKPDITPAKVSKLKVYDPDLYRSLKIIIIDEISMVRADLLDCVDRFLRKYGPIKKLPFGGVQMVFIGDLYQLAPVVTSQEREFFNGSYYFTPYFFGAKVFQDPAFEMELVELEKVYRQKDDQFLRLLNAARNKSITEIDLGWLNQRYFPDFEPAQDDFFIYLTSTNKQSDEINQRELDKLSTELYSFQAKITGDFDKNSIPTAEILNLKSGAQVMMLNNDSSGRWINGTVGKILTVKKDENEDYYLLIRLEDGQKVRVTPHRWDIYRYFLKGKEIQSETVGSFTQFPIRLAFAITIHKSQGKTFEKVIIDLGRGAFAHGQSYVALSRCVSFEGLILKKPLKMSDLRLDWEVVKFLTSY</sequence>
<dbReference type="InterPro" id="IPR027417">
    <property type="entry name" value="P-loop_NTPase"/>
</dbReference>
<dbReference type="AlphaFoldDB" id="A0A2M6WCG4"/>
<protein>
    <submittedName>
        <fullName evidence="2">AAA family ATPase</fullName>
    </submittedName>
</protein>
<dbReference type="GO" id="GO:0006281">
    <property type="term" value="P:DNA repair"/>
    <property type="evidence" value="ECO:0007669"/>
    <property type="project" value="InterPro"/>
</dbReference>
<dbReference type="FunFam" id="3.40.50.300:FF:001498">
    <property type="entry name" value="ATP-dependent DNA helicase"/>
    <property type="match status" value="1"/>
</dbReference>
<comment type="caution">
    <text evidence="2">The sequence shown here is derived from an EMBL/GenBank/DDBJ whole genome shotgun (WGS) entry which is preliminary data.</text>
</comment>
<dbReference type="PANTHER" id="PTHR47642">
    <property type="entry name" value="ATP-DEPENDENT DNA HELICASE"/>
    <property type="match status" value="1"/>
</dbReference>
<dbReference type="InterPro" id="IPR051055">
    <property type="entry name" value="PIF1_helicase"/>
</dbReference>
<dbReference type="Pfam" id="PF05970">
    <property type="entry name" value="PIF1"/>
    <property type="match status" value="1"/>
</dbReference>
<dbReference type="EMBL" id="PFBO01000059">
    <property type="protein sequence ID" value="PIT90480.1"/>
    <property type="molecule type" value="Genomic_DNA"/>
</dbReference>
<gene>
    <name evidence="2" type="ORF">COU22_01895</name>
</gene>
<feature type="domain" description="DNA helicase Pif1-like DEAD-box helicase" evidence="1">
    <location>
        <begin position="5"/>
        <end position="153"/>
    </location>
</feature>
<organism evidence="2 3">
    <name type="scientific">Candidatus Komeilibacteria bacterium CG10_big_fil_rev_8_21_14_0_10_41_13</name>
    <dbReference type="NCBI Taxonomy" id="1974476"/>
    <lineage>
        <taxon>Bacteria</taxon>
        <taxon>Candidatus Komeiliibacteriota</taxon>
    </lineage>
</organism>
<reference evidence="3" key="1">
    <citation type="submission" date="2017-09" db="EMBL/GenBank/DDBJ databases">
        <title>Depth-based differentiation of microbial function through sediment-hosted aquifers and enrichment of novel symbionts in the deep terrestrial subsurface.</title>
        <authorList>
            <person name="Probst A.J."/>
            <person name="Ladd B."/>
            <person name="Jarett J.K."/>
            <person name="Geller-Mcgrath D.E."/>
            <person name="Sieber C.M.K."/>
            <person name="Emerson J.B."/>
            <person name="Anantharaman K."/>
            <person name="Thomas B.C."/>
            <person name="Malmstrom R."/>
            <person name="Stieglmeier M."/>
            <person name="Klingl A."/>
            <person name="Woyke T."/>
            <person name="Ryan C.M."/>
            <person name="Banfield J.F."/>
        </authorList>
    </citation>
    <scope>NUCLEOTIDE SEQUENCE [LARGE SCALE GENOMIC DNA]</scope>
</reference>
<dbReference type="GO" id="GO:0003678">
    <property type="term" value="F:DNA helicase activity"/>
    <property type="evidence" value="ECO:0007669"/>
    <property type="project" value="InterPro"/>
</dbReference>
<dbReference type="CDD" id="cd18809">
    <property type="entry name" value="SF1_C_RecD"/>
    <property type="match status" value="1"/>
</dbReference>
<proteinExistence type="predicted"/>
<evidence type="ECO:0000313" key="3">
    <source>
        <dbReference type="Proteomes" id="UP000230543"/>
    </source>
</evidence>
<dbReference type="InterPro" id="IPR010285">
    <property type="entry name" value="DNA_helicase_pif1-like_DEAD"/>
</dbReference>
<dbReference type="SUPFAM" id="SSF52540">
    <property type="entry name" value="P-loop containing nucleoside triphosphate hydrolases"/>
    <property type="match status" value="2"/>
</dbReference>
<dbReference type="GO" id="GO:0000723">
    <property type="term" value="P:telomere maintenance"/>
    <property type="evidence" value="ECO:0007669"/>
    <property type="project" value="InterPro"/>
</dbReference>
<accession>A0A2M6WCG4</accession>
<name>A0A2M6WCG4_9BACT</name>
<evidence type="ECO:0000259" key="1">
    <source>
        <dbReference type="Pfam" id="PF05970"/>
    </source>
</evidence>
<feature type="non-terminal residue" evidence="2">
    <location>
        <position position="429"/>
    </location>
</feature>
<dbReference type="Gene3D" id="3.40.50.300">
    <property type="entry name" value="P-loop containing nucleotide triphosphate hydrolases"/>
    <property type="match status" value="2"/>
</dbReference>
<dbReference type="Proteomes" id="UP000230543">
    <property type="component" value="Unassembled WGS sequence"/>
</dbReference>
<evidence type="ECO:0000313" key="2">
    <source>
        <dbReference type="EMBL" id="PIT90480.1"/>
    </source>
</evidence>